<proteinExistence type="predicted"/>
<protein>
    <recommendedName>
        <fullName evidence="1">EF-hand domain-containing protein</fullName>
    </recommendedName>
</protein>
<gene>
    <name evidence="2" type="ORF">CTAYLR_003930</name>
</gene>
<keyword evidence="3" id="KW-1185">Reference proteome</keyword>
<sequence>MVAAAAWANPKWRRVEATFASIDVVSASLALVDDEELSRGGRATKLVALTTACDGKIGPASWRFGAGDVLVGLNGRSLRRVTTNEEFKTEILERLTAAGDPSRVVVAIAPRNETPYPVAWRAVADDAPAVDVVFSGRELGFSLSLARNRRLDLYFVVVRSVRKASPLSAAGVKPGVVLRAVDGEALDLDAAIRGKPAEAPDDVWRAILNTIRLRPRPLVLTFGGLPPKGRPSAVARALALVHEKEHDVDHHLYERAFHRQRLGLGLAVSKRELRGTPMIQVASLDDDCEHDDIHLGDVLVAVDGIQDQCTRISSLREALEARSRPVSLRFETPDPRALGLELPQAIDLFDAIDRRGTGHATRHDFIEALRANIHLATTLGLPQYIVEQDGSRAQFDGVFRDLDTNGDSLVSADEWAAGIRARSGFVVV</sequence>
<dbReference type="Gene3D" id="1.10.238.10">
    <property type="entry name" value="EF-hand"/>
    <property type="match status" value="1"/>
</dbReference>
<dbReference type="InterPro" id="IPR036034">
    <property type="entry name" value="PDZ_sf"/>
</dbReference>
<feature type="domain" description="EF-hand" evidence="1">
    <location>
        <begin position="340"/>
        <end position="375"/>
    </location>
</feature>
<accession>A0AAD7U9H2</accession>
<dbReference type="SUPFAM" id="SSF50156">
    <property type="entry name" value="PDZ domain-like"/>
    <property type="match status" value="1"/>
</dbReference>
<evidence type="ECO:0000259" key="1">
    <source>
        <dbReference type="PROSITE" id="PS50222"/>
    </source>
</evidence>
<dbReference type="GO" id="GO:0005509">
    <property type="term" value="F:calcium ion binding"/>
    <property type="evidence" value="ECO:0007669"/>
    <property type="project" value="InterPro"/>
</dbReference>
<dbReference type="InterPro" id="IPR002048">
    <property type="entry name" value="EF_hand_dom"/>
</dbReference>
<evidence type="ECO:0000313" key="2">
    <source>
        <dbReference type="EMBL" id="KAJ8600741.1"/>
    </source>
</evidence>
<reference evidence="2" key="1">
    <citation type="submission" date="2023-01" db="EMBL/GenBank/DDBJ databases">
        <title>Metagenome sequencing of chrysophaentin producing Chrysophaeum taylorii.</title>
        <authorList>
            <person name="Davison J."/>
            <person name="Bewley C."/>
        </authorList>
    </citation>
    <scope>NUCLEOTIDE SEQUENCE</scope>
    <source>
        <strain evidence="2">NIES-1699</strain>
    </source>
</reference>
<dbReference type="AlphaFoldDB" id="A0AAD7U9H2"/>
<dbReference type="PROSITE" id="PS50222">
    <property type="entry name" value="EF_HAND_2"/>
    <property type="match status" value="2"/>
</dbReference>
<feature type="domain" description="EF-hand" evidence="1">
    <location>
        <begin position="390"/>
        <end position="425"/>
    </location>
</feature>
<name>A0AAD7U9H2_9STRA</name>
<comment type="caution">
    <text evidence="2">The sequence shown here is derived from an EMBL/GenBank/DDBJ whole genome shotgun (WGS) entry which is preliminary data.</text>
</comment>
<dbReference type="SUPFAM" id="SSF47473">
    <property type="entry name" value="EF-hand"/>
    <property type="match status" value="1"/>
</dbReference>
<dbReference type="InterPro" id="IPR011992">
    <property type="entry name" value="EF-hand-dom_pair"/>
</dbReference>
<organism evidence="2 3">
    <name type="scientific">Chrysophaeum taylorii</name>
    <dbReference type="NCBI Taxonomy" id="2483200"/>
    <lineage>
        <taxon>Eukaryota</taxon>
        <taxon>Sar</taxon>
        <taxon>Stramenopiles</taxon>
        <taxon>Ochrophyta</taxon>
        <taxon>Pelagophyceae</taxon>
        <taxon>Pelagomonadales</taxon>
        <taxon>Pelagomonadaceae</taxon>
        <taxon>Chrysophaeum</taxon>
    </lineage>
</organism>
<evidence type="ECO:0000313" key="3">
    <source>
        <dbReference type="Proteomes" id="UP001230188"/>
    </source>
</evidence>
<dbReference type="Proteomes" id="UP001230188">
    <property type="component" value="Unassembled WGS sequence"/>
</dbReference>
<dbReference type="EMBL" id="JAQMWT010000480">
    <property type="protein sequence ID" value="KAJ8600741.1"/>
    <property type="molecule type" value="Genomic_DNA"/>
</dbReference>